<dbReference type="AlphaFoldDB" id="A0A2A6M6V0"/>
<name>A0A2A6M6V0_RHIFR</name>
<comment type="caution">
    <text evidence="1">The sequence shown here is derived from an EMBL/GenBank/DDBJ whole genome shotgun (WGS) entry which is preliminary data.</text>
</comment>
<evidence type="ECO:0000313" key="2">
    <source>
        <dbReference type="Proteomes" id="UP000220353"/>
    </source>
</evidence>
<proteinExistence type="predicted"/>
<evidence type="ECO:0000313" key="1">
    <source>
        <dbReference type="EMBL" id="PDT50166.1"/>
    </source>
</evidence>
<organism evidence="1 2">
    <name type="scientific">Rhizobium fredii</name>
    <name type="common">Sinorhizobium fredii</name>
    <dbReference type="NCBI Taxonomy" id="380"/>
    <lineage>
        <taxon>Bacteria</taxon>
        <taxon>Pseudomonadati</taxon>
        <taxon>Pseudomonadota</taxon>
        <taxon>Alphaproteobacteria</taxon>
        <taxon>Hyphomicrobiales</taxon>
        <taxon>Rhizobiaceae</taxon>
        <taxon>Sinorhizobium/Ensifer group</taxon>
        <taxon>Sinorhizobium</taxon>
    </lineage>
</organism>
<dbReference type="Proteomes" id="UP000220353">
    <property type="component" value="Unassembled WGS sequence"/>
</dbReference>
<reference evidence="1 2" key="1">
    <citation type="submission" date="2017-09" db="EMBL/GenBank/DDBJ databases">
        <title>Comparative genomics of rhizobia isolated from Phaseolus vulgaris in China.</title>
        <authorList>
            <person name="Tong W."/>
        </authorList>
    </citation>
    <scope>NUCLEOTIDE SEQUENCE [LARGE SCALE GENOMIC DNA]</scope>
    <source>
        <strain evidence="1 2">PCH1</strain>
    </source>
</reference>
<dbReference type="RefSeq" id="WP_097586387.1">
    <property type="nucleotide sequence ID" value="NZ_NWTC01000001.1"/>
</dbReference>
<dbReference type="EMBL" id="NWTC01000001">
    <property type="protein sequence ID" value="PDT50166.1"/>
    <property type="molecule type" value="Genomic_DNA"/>
</dbReference>
<sequence length="241" mass="27983">MPPKILEASLFHLSADDVSDLHRYDRYRHGLGVTSFGTGFLFQAKTARDLTFAPRDLLPPEQLKLWTHAVEGGYRHLWFHDKGPVLEAPNYAEAEVLDAFFSPQFCPLIDDSEEAQEALESLAEEDAAFECTPMYFERTAEWKLRQLRAAASQFDYRTLKLVEEIHLLACAIEWAKHDSHNYWSRCDKVFVDIRVCLLGMIEVKIAQEERDIMSIEEDLFTTKTRIERSLRMTSQWRHQAA</sequence>
<accession>A0A2A6M6V0</accession>
<protein>
    <submittedName>
        <fullName evidence="1">Uncharacterized protein</fullName>
    </submittedName>
</protein>
<gene>
    <name evidence="1" type="ORF">CO661_00420</name>
</gene>